<proteinExistence type="predicted"/>
<reference evidence="2 3" key="1">
    <citation type="journal article" date="2017" name="FEMS Microbiol. Ecol.">
        <title>Reconstructed genomes of novel Dehalococcoides mccartyi strains from 1,2,3,4-tetrachlorodibenzo-p-dioxin-dechlorinating enrichment cultures reveal divergent reductive dehalogenase gene profiles.</title>
        <authorList>
            <person name="Dam H.T."/>
            <person name="Vollmers J."/>
            <person name="Kaster A.K."/>
            <person name="Haggblom M.M."/>
        </authorList>
    </citation>
    <scope>NUCLEOTIDE SEQUENCE [LARGE SCALE GENOMIC DNA]</scope>
    <source>
        <strain evidence="2 3">H1-3-2.001</strain>
    </source>
</reference>
<accession>A0A2J1E013</accession>
<gene>
    <name evidence="2" type="ORF">CVH13_00272</name>
</gene>
<name>A0A2J1E013_9CHLR</name>
<dbReference type="Proteomes" id="UP000233649">
    <property type="component" value="Unassembled WGS sequence"/>
</dbReference>
<evidence type="ECO:0000313" key="3">
    <source>
        <dbReference type="Proteomes" id="UP000233649"/>
    </source>
</evidence>
<keyword evidence="1" id="KW-1133">Transmembrane helix</keyword>
<keyword evidence="1" id="KW-0472">Membrane</keyword>
<dbReference type="EMBL" id="PHFD01000086">
    <property type="protein sequence ID" value="PKH47744.1"/>
    <property type="molecule type" value="Genomic_DNA"/>
</dbReference>
<feature type="transmembrane region" description="Helical" evidence="1">
    <location>
        <begin position="124"/>
        <end position="148"/>
    </location>
</feature>
<organism evidence="2 3">
    <name type="scientific">Dehalococcoides mccartyi</name>
    <dbReference type="NCBI Taxonomy" id="61435"/>
    <lineage>
        <taxon>Bacteria</taxon>
        <taxon>Bacillati</taxon>
        <taxon>Chloroflexota</taxon>
        <taxon>Dehalococcoidia</taxon>
        <taxon>Dehalococcoidales</taxon>
        <taxon>Dehalococcoidaceae</taxon>
        <taxon>Dehalococcoides</taxon>
    </lineage>
</organism>
<comment type="caution">
    <text evidence="2">The sequence shown here is derived from an EMBL/GenBank/DDBJ whole genome shotgun (WGS) entry which is preliminary data.</text>
</comment>
<keyword evidence="1" id="KW-0812">Transmembrane</keyword>
<protein>
    <submittedName>
        <fullName evidence="2">Uncharacterized protein</fullName>
    </submittedName>
</protein>
<dbReference type="AlphaFoldDB" id="A0A2J1E013"/>
<evidence type="ECO:0000256" key="1">
    <source>
        <dbReference type="SAM" id="Phobius"/>
    </source>
</evidence>
<evidence type="ECO:0000313" key="2">
    <source>
        <dbReference type="EMBL" id="PKH47744.1"/>
    </source>
</evidence>
<sequence>MKVFGALAAIFGVILLFNFMPNLTNSTHDLQTDAATQAFPAVTTGAGETAADVVLTTDPYQDRTTSITGITSDNVLDVDPLVAATYTTATNTLHVTGLVASQSRTLTVAYETDALSDFTMMGTIVGWTPVLIVIAVLAVIGGTIMALIPRRA</sequence>